<dbReference type="PROSITE" id="PS52016">
    <property type="entry name" value="TONB_DEPENDENT_REC_3"/>
    <property type="match status" value="1"/>
</dbReference>
<evidence type="ECO:0000256" key="3">
    <source>
        <dbReference type="ARBA" id="ARBA00022452"/>
    </source>
</evidence>
<evidence type="ECO:0000313" key="17">
    <source>
        <dbReference type="Proteomes" id="UP000537130"/>
    </source>
</evidence>
<dbReference type="Pfam" id="PF00593">
    <property type="entry name" value="TonB_dep_Rec_b-barrel"/>
    <property type="match status" value="1"/>
</dbReference>
<feature type="domain" description="TonB-dependent receptor plug" evidence="15">
    <location>
        <begin position="45"/>
        <end position="150"/>
    </location>
</feature>
<keyword evidence="17" id="KW-1185">Reference proteome</keyword>
<dbReference type="GO" id="GO:0009279">
    <property type="term" value="C:cell outer membrane"/>
    <property type="evidence" value="ECO:0007669"/>
    <property type="project" value="UniProtKB-SubCell"/>
</dbReference>
<dbReference type="Proteomes" id="UP000537130">
    <property type="component" value="Unassembled WGS sequence"/>
</dbReference>
<dbReference type="GO" id="GO:0006826">
    <property type="term" value="P:iron ion transport"/>
    <property type="evidence" value="ECO:0007669"/>
    <property type="project" value="UniProtKB-KW"/>
</dbReference>
<evidence type="ECO:0000256" key="10">
    <source>
        <dbReference type="ARBA" id="ARBA00023237"/>
    </source>
</evidence>
<keyword evidence="5 11" id="KW-0812">Transmembrane</keyword>
<evidence type="ECO:0000256" key="11">
    <source>
        <dbReference type="PROSITE-ProRule" id="PRU01360"/>
    </source>
</evidence>
<comment type="similarity">
    <text evidence="11 12">Belongs to the TonB-dependent receptor family.</text>
</comment>
<proteinExistence type="inferred from homology"/>
<feature type="domain" description="TonB-dependent receptor-like beta-barrel" evidence="14">
    <location>
        <begin position="262"/>
        <end position="726"/>
    </location>
</feature>
<reference evidence="16 17" key="1">
    <citation type="submission" date="2020-08" db="EMBL/GenBank/DDBJ databases">
        <title>Genomic Encyclopedia of Type Strains, Phase III (KMG-III): the genomes of soil and plant-associated and newly described type strains.</title>
        <authorList>
            <person name="Whitman W."/>
        </authorList>
    </citation>
    <scope>NUCLEOTIDE SEQUENCE [LARGE SCALE GENOMIC DNA]</scope>
    <source>
        <strain evidence="16 17">CECT 8654</strain>
    </source>
</reference>
<evidence type="ECO:0000256" key="2">
    <source>
        <dbReference type="ARBA" id="ARBA00022448"/>
    </source>
</evidence>
<dbReference type="Pfam" id="PF07715">
    <property type="entry name" value="Plug"/>
    <property type="match status" value="1"/>
</dbReference>
<keyword evidence="7" id="KW-0406">Ion transport</keyword>
<evidence type="ECO:0000256" key="9">
    <source>
        <dbReference type="ARBA" id="ARBA00023136"/>
    </source>
</evidence>
<accession>A0A7W4Z878</accession>
<evidence type="ECO:0000256" key="7">
    <source>
        <dbReference type="ARBA" id="ARBA00023065"/>
    </source>
</evidence>
<keyword evidence="6" id="KW-0408">Iron</keyword>
<evidence type="ECO:0000313" key="16">
    <source>
        <dbReference type="EMBL" id="MBB3048740.1"/>
    </source>
</evidence>
<evidence type="ECO:0000256" key="1">
    <source>
        <dbReference type="ARBA" id="ARBA00004571"/>
    </source>
</evidence>
<keyword evidence="3 11" id="KW-1134">Transmembrane beta strand</keyword>
<evidence type="ECO:0000256" key="6">
    <source>
        <dbReference type="ARBA" id="ARBA00023004"/>
    </source>
</evidence>
<dbReference type="PANTHER" id="PTHR32552:SF81">
    <property type="entry name" value="TONB-DEPENDENT OUTER MEMBRANE RECEPTOR"/>
    <property type="match status" value="1"/>
</dbReference>
<evidence type="ECO:0000256" key="12">
    <source>
        <dbReference type="RuleBase" id="RU003357"/>
    </source>
</evidence>
<dbReference type="SUPFAM" id="SSF56935">
    <property type="entry name" value="Porins"/>
    <property type="match status" value="1"/>
</dbReference>
<keyword evidence="13" id="KW-0732">Signal</keyword>
<dbReference type="AlphaFoldDB" id="A0A7W4Z878"/>
<name>A0A7W4Z878_9GAMM</name>
<sequence length="762" mass="82850">MTRFTPFARVLAPLLVFAVEAAEPATAPPGLEEVVVSATRSGDTLEDTPISVTITADLELRETDITDLEALSDRLPNAQLAITPTNTFLFVRGLGTGSVRSAEQSVGFFVDGVFLGRPQVALFDFLDVQQVEILRGPQGAVLGKNTVAGAVNVQTAPVSWEPEGYAEYQRGSDGRQRRRAALSGELVENLAARVAIANVDEGGFLFNTTQQRDDLARPGRSGRIKLAWTPSDNQSYGLTFQKADIEQRGDSFELSQASDETLSLYRQFDPQTSADITDNRTHTDHRDSGADIEGRDLILNAEWNLAFGSLRFLGSRSRQSTVADFDVDISPAPFLTFPSNEDYRQQSAELRFDKLFSWGDLSAGLYYFQSELDLLADINAFESGLGLFVAPLADNAIGPGVGSAAINLSGLVASPGVFNTQQTASGTSRHRLIQEQETWSGFGSVRWDFRDIWTLRVDGRYTEETKRGDLGIEFSGASGPLLGAALGEEEYQLSAERTEYDFSPRLSLLVELTPQLNSYVTAARGFKSGGFNNLAAVPERAEFDEENSVTYELGLRLSPVKGFSGELGVFKSDFKNLQVAALDGTEFFVGNAARANIRGIEASGRWQASWGLSIGFALGYLDAEYEEYSNAPARADSEESSQDLSGEVLQRAPKYSGSVQLGFQGLMPTFGLPFALGVVAEGASEQFLNVDLDPIDSQPDFLRYSAFAGVSSPSGRWNFRVVGRNLSDEVVRREAGDIAIVGAHFVGVFPPRSYAAEIGYRF</sequence>
<keyword evidence="16" id="KW-0675">Receptor</keyword>
<keyword evidence="10 11" id="KW-0998">Cell outer membrane</keyword>
<feature type="chain" id="PRO_5031406159" evidence="13">
    <location>
        <begin position="22"/>
        <end position="762"/>
    </location>
</feature>
<gene>
    <name evidence="16" type="ORF">FHR99_003014</name>
</gene>
<keyword evidence="4" id="KW-0410">Iron transport</keyword>
<evidence type="ECO:0000256" key="4">
    <source>
        <dbReference type="ARBA" id="ARBA00022496"/>
    </source>
</evidence>
<keyword evidence="9 11" id="KW-0472">Membrane</keyword>
<dbReference type="PANTHER" id="PTHR32552">
    <property type="entry name" value="FERRICHROME IRON RECEPTOR-RELATED"/>
    <property type="match status" value="1"/>
</dbReference>
<feature type="signal peptide" evidence="13">
    <location>
        <begin position="1"/>
        <end position="21"/>
    </location>
</feature>
<evidence type="ECO:0000256" key="5">
    <source>
        <dbReference type="ARBA" id="ARBA00022692"/>
    </source>
</evidence>
<keyword evidence="8 12" id="KW-0798">TonB box</keyword>
<evidence type="ECO:0000259" key="15">
    <source>
        <dbReference type="Pfam" id="PF07715"/>
    </source>
</evidence>
<comment type="subcellular location">
    <subcellularLocation>
        <location evidence="1 11">Cell outer membrane</location>
        <topology evidence="1 11">Multi-pass membrane protein</topology>
    </subcellularLocation>
</comment>
<evidence type="ECO:0000259" key="14">
    <source>
        <dbReference type="Pfam" id="PF00593"/>
    </source>
</evidence>
<keyword evidence="2 11" id="KW-0813">Transport</keyword>
<dbReference type="InterPro" id="IPR036942">
    <property type="entry name" value="Beta-barrel_TonB_sf"/>
</dbReference>
<dbReference type="InterPro" id="IPR039426">
    <property type="entry name" value="TonB-dep_rcpt-like"/>
</dbReference>
<dbReference type="Gene3D" id="2.40.170.20">
    <property type="entry name" value="TonB-dependent receptor, beta-barrel domain"/>
    <property type="match status" value="1"/>
</dbReference>
<organism evidence="16 17">
    <name type="scientific">Litorivivens lipolytica</name>
    <dbReference type="NCBI Taxonomy" id="1524264"/>
    <lineage>
        <taxon>Bacteria</taxon>
        <taxon>Pseudomonadati</taxon>
        <taxon>Pseudomonadota</taxon>
        <taxon>Gammaproteobacteria</taxon>
        <taxon>Litorivivens</taxon>
    </lineage>
</organism>
<dbReference type="EMBL" id="JACHWY010000003">
    <property type="protein sequence ID" value="MBB3048740.1"/>
    <property type="molecule type" value="Genomic_DNA"/>
</dbReference>
<protein>
    <submittedName>
        <fullName evidence="16">Outer membrane receptor protein involved in Fe transport</fullName>
    </submittedName>
</protein>
<evidence type="ECO:0000256" key="8">
    <source>
        <dbReference type="ARBA" id="ARBA00023077"/>
    </source>
</evidence>
<dbReference type="InterPro" id="IPR012910">
    <property type="entry name" value="Plug_dom"/>
</dbReference>
<dbReference type="RefSeq" id="WP_183411506.1">
    <property type="nucleotide sequence ID" value="NZ_JACHWY010000003.1"/>
</dbReference>
<dbReference type="InterPro" id="IPR000531">
    <property type="entry name" value="Beta-barrel_TonB"/>
</dbReference>
<evidence type="ECO:0000256" key="13">
    <source>
        <dbReference type="SAM" id="SignalP"/>
    </source>
</evidence>
<comment type="caution">
    <text evidence="16">The sequence shown here is derived from an EMBL/GenBank/DDBJ whole genome shotgun (WGS) entry which is preliminary data.</text>
</comment>